<evidence type="ECO:0000256" key="1">
    <source>
        <dbReference type="SAM" id="MobiDB-lite"/>
    </source>
</evidence>
<gene>
    <name evidence="3" type="ORF">VTK73DRAFT_5751</name>
</gene>
<accession>A0ABR3WM95</accession>
<organism evidence="3 4">
    <name type="scientific">Phialemonium thermophilum</name>
    <dbReference type="NCBI Taxonomy" id="223376"/>
    <lineage>
        <taxon>Eukaryota</taxon>
        <taxon>Fungi</taxon>
        <taxon>Dikarya</taxon>
        <taxon>Ascomycota</taxon>
        <taxon>Pezizomycotina</taxon>
        <taxon>Sordariomycetes</taxon>
        <taxon>Sordariomycetidae</taxon>
        <taxon>Cephalothecales</taxon>
        <taxon>Cephalothecaceae</taxon>
        <taxon>Phialemonium</taxon>
    </lineage>
</organism>
<dbReference type="EMBL" id="JAZHXJ010000321">
    <property type="protein sequence ID" value="KAL1864641.1"/>
    <property type="molecule type" value="Genomic_DNA"/>
</dbReference>
<dbReference type="Proteomes" id="UP001586593">
    <property type="component" value="Unassembled WGS sequence"/>
</dbReference>
<comment type="caution">
    <text evidence="3">The sequence shown here is derived from an EMBL/GenBank/DDBJ whole genome shotgun (WGS) entry which is preliminary data.</text>
</comment>
<feature type="chain" id="PRO_5046540116" evidence="2">
    <location>
        <begin position="20"/>
        <end position="194"/>
    </location>
</feature>
<keyword evidence="4" id="KW-1185">Reference proteome</keyword>
<sequence length="194" mass="21942">MQGHDRWFMFNQMVHNAHLILLAGLHFPNQDGDVQSVGGGSTPFSQPLPPPPPFSPRVGRPLRAAFTPPSANPEPLRCVDCAPLWKRQDDTYAPCGQAPARQTVLAIWRWQSEHVGGAFSNVPRGTKPRTFLPTKDMLTTERKKKQHSHQMAPLIYAVRRSSCALWYWQEPVELSEVAPFSTKRWRPVRGTLVE</sequence>
<keyword evidence="2" id="KW-0732">Signal</keyword>
<evidence type="ECO:0000256" key="2">
    <source>
        <dbReference type="SAM" id="SignalP"/>
    </source>
</evidence>
<evidence type="ECO:0000313" key="4">
    <source>
        <dbReference type="Proteomes" id="UP001586593"/>
    </source>
</evidence>
<feature type="signal peptide" evidence="2">
    <location>
        <begin position="1"/>
        <end position="19"/>
    </location>
</feature>
<proteinExistence type="predicted"/>
<name>A0ABR3WM95_9PEZI</name>
<feature type="region of interest" description="Disordered" evidence="1">
    <location>
        <begin position="33"/>
        <end position="52"/>
    </location>
</feature>
<evidence type="ECO:0000313" key="3">
    <source>
        <dbReference type="EMBL" id="KAL1864641.1"/>
    </source>
</evidence>
<protein>
    <submittedName>
        <fullName evidence="3">Uncharacterized protein</fullName>
    </submittedName>
</protein>
<reference evidence="3 4" key="1">
    <citation type="journal article" date="2024" name="Commun. Biol.">
        <title>Comparative genomic analysis of thermophilic fungi reveals convergent evolutionary adaptations and gene losses.</title>
        <authorList>
            <person name="Steindorff A.S."/>
            <person name="Aguilar-Pontes M.V."/>
            <person name="Robinson A.J."/>
            <person name="Andreopoulos B."/>
            <person name="LaButti K."/>
            <person name="Kuo A."/>
            <person name="Mondo S."/>
            <person name="Riley R."/>
            <person name="Otillar R."/>
            <person name="Haridas S."/>
            <person name="Lipzen A."/>
            <person name="Grimwood J."/>
            <person name="Schmutz J."/>
            <person name="Clum A."/>
            <person name="Reid I.D."/>
            <person name="Moisan M.C."/>
            <person name="Butler G."/>
            <person name="Nguyen T.T.M."/>
            <person name="Dewar K."/>
            <person name="Conant G."/>
            <person name="Drula E."/>
            <person name="Henrissat B."/>
            <person name="Hansel C."/>
            <person name="Singer S."/>
            <person name="Hutchinson M.I."/>
            <person name="de Vries R.P."/>
            <person name="Natvig D.O."/>
            <person name="Powell A.J."/>
            <person name="Tsang A."/>
            <person name="Grigoriev I.V."/>
        </authorList>
    </citation>
    <scope>NUCLEOTIDE SEQUENCE [LARGE SCALE GENOMIC DNA]</scope>
    <source>
        <strain evidence="3 4">ATCC 24622</strain>
    </source>
</reference>